<dbReference type="HOGENOM" id="CLU_007308_6_2_1"/>
<evidence type="ECO:0000256" key="13">
    <source>
        <dbReference type="ARBA" id="ARBA00047700"/>
    </source>
</evidence>
<dbReference type="Pfam" id="PF02896">
    <property type="entry name" value="PEP-utilizers_C"/>
    <property type="match status" value="1"/>
</dbReference>
<evidence type="ECO:0000256" key="10">
    <source>
        <dbReference type="ARBA" id="ARBA00022840"/>
    </source>
</evidence>
<dbReference type="Gene3D" id="3.50.30.10">
    <property type="entry name" value="Phosphohistidine domain"/>
    <property type="match status" value="1"/>
</dbReference>
<dbReference type="STRING" id="1284197.S8ADF2"/>
<evidence type="ECO:0000256" key="4">
    <source>
        <dbReference type="ARBA" id="ARBA00007837"/>
    </source>
</evidence>
<dbReference type="SUPFAM" id="SSF56059">
    <property type="entry name" value="Glutathione synthetase ATP-binding domain-like"/>
    <property type="match status" value="1"/>
</dbReference>
<dbReference type="PANTHER" id="PTHR43030:SF1">
    <property type="entry name" value="PHOSPHOENOLPYRUVATE SYNTHASE"/>
    <property type="match status" value="1"/>
</dbReference>
<dbReference type="EC" id="2.7.9.2" evidence="5"/>
<dbReference type="Gene3D" id="3.30.470.20">
    <property type="entry name" value="ATP-grasp fold, B domain"/>
    <property type="match status" value="1"/>
</dbReference>
<dbReference type="InterPro" id="IPR006319">
    <property type="entry name" value="PEP_synth"/>
</dbReference>
<feature type="domain" description="Pyruvate phosphate dikinase AMP/ATP-binding" evidence="15">
    <location>
        <begin position="24"/>
        <end position="347"/>
    </location>
</feature>
<feature type="domain" description="PEP-utilising enzyme C-terminal" evidence="16">
    <location>
        <begin position="482"/>
        <end position="794"/>
    </location>
</feature>
<evidence type="ECO:0000256" key="5">
    <source>
        <dbReference type="ARBA" id="ARBA00011996"/>
    </source>
</evidence>
<evidence type="ECO:0000256" key="1">
    <source>
        <dbReference type="ARBA" id="ARBA00001946"/>
    </source>
</evidence>
<dbReference type="FunFam" id="3.30.470.20:FF:000017">
    <property type="entry name" value="Phosphoenolpyruvate synthase"/>
    <property type="match status" value="1"/>
</dbReference>
<dbReference type="InterPro" id="IPR015813">
    <property type="entry name" value="Pyrv/PenolPyrv_kinase-like_dom"/>
</dbReference>
<dbReference type="InterPro" id="IPR036637">
    <property type="entry name" value="Phosphohistidine_dom_sf"/>
</dbReference>
<comment type="catalytic activity">
    <reaction evidence="13">
        <text>pyruvate + ATP + H2O = phosphoenolpyruvate + AMP + phosphate + 2 H(+)</text>
        <dbReference type="Rhea" id="RHEA:11364"/>
        <dbReference type="ChEBI" id="CHEBI:15361"/>
        <dbReference type="ChEBI" id="CHEBI:15377"/>
        <dbReference type="ChEBI" id="CHEBI:15378"/>
        <dbReference type="ChEBI" id="CHEBI:30616"/>
        <dbReference type="ChEBI" id="CHEBI:43474"/>
        <dbReference type="ChEBI" id="CHEBI:58702"/>
        <dbReference type="ChEBI" id="CHEBI:456215"/>
        <dbReference type="EC" id="2.7.9.2"/>
    </reaction>
</comment>
<comment type="function">
    <text evidence="2">Catalyzes the phosphorylation of pyruvate to phosphoenolpyruvate.</text>
</comment>
<protein>
    <recommendedName>
        <fullName evidence="5">pyruvate, water dikinase</fullName>
        <ecNumber evidence="5">2.7.9.2</ecNumber>
    </recommendedName>
    <alternativeName>
        <fullName evidence="12">Pyruvate, water dikinase</fullName>
    </alternativeName>
</protein>
<keyword evidence="8" id="KW-0547">Nucleotide-binding</keyword>
<evidence type="ECO:0000256" key="6">
    <source>
        <dbReference type="ARBA" id="ARBA00022679"/>
    </source>
</evidence>
<reference evidence="17 18" key="1">
    <citation type="journal article" date="2013" name="PLoS Genet.">
        <title>Genomic mechanisms accounting for the adaptation to parasitism in nematode-trapping fungi.</title>
        <authorList>
            <person name="Meerupati T."/>
            <person name="Andersson K.M."/>
            <person name="Friman E."/>
            <person name="Kumar D."/>
            <person name="Tunlid A."/>
            <person name="Ahren D."/>
        </authorList>
    </citation>
    <scope>NUCLEOTIDE SEQUENCE [LARGE SCALE GENOMIC DNA]</scope>
    <source>
        <strain evidence="17 18">CBS 200.50</strain>
    </source>
</reference>
<gene>
    <name evidence="17" type="ORF">H072_5137</name>
</gene>
<dbReference type="OMA" id="HFFHEVG"/>
<evidence type="ECO:0000313" key="17">
    <source>
        <dbReference type="EMBL" id="EPS40974.1"/>
    </source>
</evidence>
<dbReference type="FunFam" id="3.30.1490.20:FF:000010">
    <property type="entry name" value="Phosphoenolpyruvate synthase"/>
    <property type="match status" value="1"/>
</dbReference>
<dbReference type="PROSITE" id="PS00742">
    <property type="entry name" value="PEP_ENZYMES_2"/>
    <property type="match status" value="1"/>
</dbReference>
<dbReference type="Proteomes" id="UP000015100">
    <property type="component" value="Unassembled WGS sequence"/>
</dbReference>
<evidence type="ECO:0000256" key="9">
    <source>
        <dbReference type="ARBA" id="ARBA00022777"/>
    </source>
</evidence>
<evidence type="ECO:0000259" key="15">
    <source>
        <dbReference type="Pfam" id="PF01326"/>
    </source>
</evidence>
<accession>S8ADF2</accession>
<dbReference type="GO" id="GO:0046872">
    <property type="term" value="F:metal ion binding"/>
    <property type="evidence" value="ECO:0007669"/>
    <property type="project" value="UniProtKB-KW"/>
</dbReference>
<dbReference type="InterPro" id="IPR023151">
    <property type="entry name" value="PEP_util_CS"/>
</dbReference>
<dbReference type="NCBIfam" id="NF005057">
    <property type="entry name" value="PRK06464.1"/>
    <property type="match status" value="1"/>
</dbReference>
<comment type="pathway">
    <text evidence="3">Carbohydrate biosynthesis; gluconeogenesis.</text>
</comment>
<feature type="domain" description="PEP-utilising enzyme mobile" evidence="14">
    <location>
        <begin position="391"/>
        <end position="460"/>
    </location>
</feature>
<dbReference type="PIRSF" id="PIRSF000854">
    <property type="entry name" value="PEP_synthase"/>
    <property type="match status" value="1"/>
</dbReference>
<dbReference type="PANTHER" id="PTHR43030">
    <property type="entry name" value="PHOSPHOENOLPYRUVATE SYNTHASE"/>
    <property type="match status" value="1"/>
</dbReference>
<keyword evidence="11" id="KW-0460">Magnesium</keyword>
<dbReference type="InterPro" id="IPR018274">
    <property type="entry name" value="PEP_util_AS"/>
</dbReference>
<proteinExistence type="inferred from homology"/>
<dbReference type="SUPFAM" id="SSF51621">
    <property type="entry name" value="Phosphoenolpyruvate/pyruvate domain"/>
    <property type="match status" value="1"/>
</dbReference>
<dbReference type="eggNOG" id="ENOG502QREJ">
    <property type="taxonomic scope" value="Eukaryota"/>
</dbReference>
<keyword evidence="10" id="KW-0067">ATP-binding</keyword>
<dbReference type="EMBL" id="AQGS01000267">
    <property type="protein sequence ID" value="EPS40974.1"/>
    <property type="molecule type" value="Genomic_DNA"/>
</dbReference>
<evidence type="ECO:0000256" key="8">
    <source>
        <dbReference type="ARBA" id="ARBA00022741"/>
    </source>
</evidence>
<dbReference type="NCBIfam" id="TIGR01418">
    <property type="entry name" value="PEP_synth"/>
    <property type="match status" value="1"/>
</dbReference>
<evidence type="ECO:0000256" key="3">
    <source>
        <dbReference type="ARBA" id="ARBA00004742"/>
    </source>
</evidence>
<keyword evidence="6" id="KW-0808">Transferase</keyword>
<comment type="similarity">
    <text evidence="4">Belongs to the PEP-utilizing enzyme family.</text>
</comment>
<evidence type="ECO:0000256" key="11">
    <source>
        <dbReference type="ARBA" id="ARBA00022842"/>
    </source>
</evidence>
<keyword evidence="18" id="KW-1185">Reference proteome</keyword>
<name>S8ADF2_DACHA</name>
<dbReference type="OrthoDB" id="6123450at2759"/>
<evidence type="ECO:0000259" key="14">
    <source>
        <dbReference type="Pfam" id="PF00391"/>
    </source>
</evidence>
<dbReference type="PROSITE" id="PS00370">
    <property type="entry name" value="PEP_ENZYMES_PHOS_SITE"/>
    <property type="match status" value="1"/>
</dbReference>
<dbReference type="Pfam" id="PF01326">
    <property type="entry name" value="PPDK_N"/>
    <property type="match status" value="1"/>
</dbReference>
<dbReference type="GO" id="GO:0006094">
    <property type="term" value="P:gluconeogenesis"/>
    <property type="evidence" value="ECO:0007669"/>
    <property type="project" value="UniProtKB-UniPathway"/>
</dbReference>
<keyword evidence="9" id="KW-0418">Kinase</keyword>
<dbReference type="Pfam" id="PF00391">
    <property type="entry name" value="PEP-utilizers"/>
    <property type="match status" value="1"/>
</dbReference>
<reference evidence="18" key="2">
    <citation type="submission" date="2013-04" db="EMBL/GenBank/DDBJ databases">
        <title>Genomic mechanisms accounting for the adaptation to parasitism in nematode-trapping fungi.</title>
        <authorList>
            <person name="Ahren D.G."/>
        </authorList>
    </citation>
    <scope>NUCLEOTIDE SEQUENCE [LARGE SCALE GENOMIC DNA]</scope>
    <source>
        <strain evidence="18">CBS 200.50</strain>
    </source>
</reference>
<dbReference type="AlphaFoldDB" id="S8ADF2"/>
<dbReference type="InterPro" id="IPR000121">
    <property type="entry name" value="PEP_util_C"/>
</dbReference>
<dbReference type="UniPathway" id="UPA00138"/>
<dbReference type="InterPro" id="IPR040442">
    <property type="entry name" value="Pyrv_kinase-like_dom_sf"/>
</dbReference>
<dbReference type="SUPFAM" id="SSF52009">
    <property type="entry name" value="Phosphohistidine domain"/>
    <property type="match status" value="1"/>
</dbReference>
<sequence length="800" mass="87694">MNGTKGSDLKFVRGFETLVREDVALVGGKNSSLGEMIRALAAEGIAVPPGFATTAECYWHYIDFNNIRQRMDALISDWQSGKATLAKTGKACRNLFLQGDWPPDAAAAIKKFYKTLSHRTGVENLDVAVRSSATAEDLPDASFAGQQDTFLNISGDDALLNACRRCYASLFTNRAISYRQTRGFDHMKVALSIGIQRMVRSDIGGSGVMFSIDTESGFNNVALINAAWGLGENVVQGAVNPDEYQVFKPLLSNGMTVPILQKKLGEKEVKMVYGDEETPTRNVPTSKAERVSFVLGDQEILQLARWACIIEKHYKCPMDMEWAKDGVTGELFIVQARPETVISRRTAGIFQTFKVLTHGETVVTGLSIGSAAVSGRLCLIENAKDIDKFIDGSILVTKTTDPDWVPIMKKAAAIITDHGGRTSHAAIVSRELGVPAVVGAGNATFILHTGQDVTVSCAEGDTGFVYEGVSEIVTETVDVTHLPATKTQVMLNLANPASAFRWWQLPADGIGLARMEFVISNAIQIHPMALVHYDRIKDRDTLEKIDKLTARYTDKCEYFVDKLSRGLATLCAAVYPKPAIIRMSDFKTNEYAGLIGGTDFEPQEENPMIGFRGASRYYSPLYKEGFSLECKAIMRLREDMGFDNAIVMIPFCRTIHEAKKVLGVMEEHGLFRGDENGLQVYVMCEIPSNVILAEEFTQHFDGFSIGSNDLTQLTLGVDRDSGELADLFDEQDEAVKWMISKVITEARKAGRKIGLCGQAPSNHPEFAAFLVNAGIHSISVSPDSFVAVKKHVLAAEQGRI</sequence>
<keyword evidence="7" id="KW-0479">Metal-binding</keyword>
<dbReference type="Gene3D" id="3.20.20.60">
    <property type="entry name" value="Phosphoenolpyruvate-binding domains"/>
    <property type="match status" value="1"/>
</dbReference>
<evidence type="ECO:0000259" key="16">
    <source>
        <dbReference type="Pfam" id="PF02896"/>
    </source>
</evidence>
<dbReference type="GO" id="GO:0005524">
    <property type="term" value="F:ATP binding"/>
    <property type="evidence" value="ECO:0007669"/>
    <property type="project" value="UniProtKB-KW"/>
</dbReference>
<dbReference type="InterPro" id="IPR013815">
    <property type="entry name" value="ATP_grasp_subdomain_1"/>
</dbReference>
<comment type="caution">
    <text evidence="17">The sequence shown here is derived from an EMBL/GenBank/DDBJ whole genome shotgun (WGS) entry which is preliminary data.</text>
</comment>
<dbReference type="InterPro" id="IPR008279">
    <property type="entry name" value="PEP-util_enz_mobile_dom"/>
</dbReference>
<comment type="cofactor">
    <cofactor evidence="1">
        <name>Mg(2+)</name>
        <dbReference type="ChEBI" id="CHEBI:18420"/>
    </cofactor>
</comment>
<evidence type="ECO:0000313" key="18">
    <source>
        <dbReference type="Proteomes" id="UP000015100"/>
    </source>
</evidence>
<dbReference type="InterPro" id="IPR002192">
    <property type="entry name" value="PPDK_AMP/ATP-bd"/>
</dbReference>
<organism evidence="17 18">
    <name type="scientific">Dactylellina haptotyla (strain CBS 200.50)</name>
    <name type="common">Nematode-trapping fungus</name>
    <name type="synonym">Monacrosporium haptotylum</name>
    <dbReference type="NCBI Taxonomy" id="1284197"/>
    <lineage>
        <taxon>Eukaryota</taxon>
        <taxon>Fungi</taxon>
        <taxon>Dikarya</taxon>
        <taxon>Ascomycota</taxon>
        <taxon>Pezizomycotina</taxon>
        <taxon>Orbiliomycetes</taxon>
        <taxon>Orbiliales</taxon>
        <taxon>Orbiliaceae</taxon>
        <taxon>Dactylellina</taxon>
    </lineage>
</organism>
<evidence type="ECO:0000256" key="12">
    <source>
        <dbReference type="ARBA" id="ARBA00033470"/>
    </source>
</evidence>
<evidence type="ECO:0000256" key="7">
    <source>
        <dbReference type="ARBA" id="ARBA00022723"/>
    </source>
</evidence>
<evidence type="ECO:0000256" key="2">
    <source>
        <dbReference type="ARBA" id="ARBA00002988"/>
    </source>
</evidence>
<dbReference type="Gene3D" id="3.30.1490.20">
    <property type="entry name" value="ATP-grasp fold, A domain"/>
    <property type="match status" value="1"/>
</dbReference>
<dbReference type="GO" id="GO:0008986">
    <property type="term" value="F:pyruvate, water dikinase activity"/>
    <property type="evidence" value="ECO:0007669"/>
    <property type="project" value="UniProtKB-EC"/>
</dbReference>